<protein>
    <submittedName>
        <fullName evidence="4">Fine tangled pili major subunit</fullName>
    </submittedName>
</protein>
<gene>
    <name evidence="4" type="primary">ftpA</name>
    <name evidence="4" type="ORF">Mal64_04460</name>
</gene>
<dbReference type="GO" id="GO:0016722">
    <property type="term" value="F:oxidoreductase activity, acting on metal ions"/>
    <property type="evidence" value="ECO:0007669"/>
    <property type="project" value="InterPro"/>
</dbReference>
<dbReference type="NCBIfam" id="NF006975">
    <property type="entry name" value="PRK09448.1"/>
    <property type="match status" value="1"/>
</dbReference>
<dbReference type="CDD" id="cd01043">
    <property type="entry name" value="DPS"/>
    <property type="match status" value="1"/>
</dbReference>
<dbReference type="InterPro" id="IPR008331">
    <property type="entry name" value="Ferritin_DPS_dom"/>
</dbReference>
<reference evidence="4 5" key="1">
    <citation type="submission" date="2019-02" db="EMBL/GenBank/DDBJ databases">
        <title>Deep-cultivation of Planctomycetes and their phenomic and genomic characterization uncovers novel biology.</title>
        <authorList>
            <person name="Wiegand S."/>
            <person name="Jogler M."/>
            <person name="Boedeker C."/>
            <person name="Pinto D."/>
            <person name="Vollmers J."/>
            <person name="Rivas-Marin E."/>
            <person name="Kohn T."/>
            <person name="Peeters S.H."/>
            <person name="Heuer A."/>
            <person name="Rast P."/>
            <person name="Oberbeckmann S."/>
            <person name="Bunk B."/>
            <person name="Jeske O."/>
            <person name="Meyerdierks A."/>
            <person name="Storesund J.E."/>
            <person name="Kallscheuer N."/>
            <person name="Luecker S."/>
            <person name="Lage O.M."/>
            <person name="Pohl T."/>
            <person name="Merkel B.J."/>
            <person name="Hornburger P."/>
            <person name="Mueller R.-W."/>
            <person name="Bruemmer F."/>
            <person name="Labrenz M."/>
            <person name="Spormann A.M."/>
            <person name="Op Den Camp H."/>
            <person name="Overmann J."/>
            <person name="Amann R."/>
            <person name="Jetten M.S.M."/>
            <person name="Mascher T."/>
            <person name="Medema M.H."/>
            <person name="Devos D.P."/>
            <person name="Kaster A.-K."/>
            <person name="Ovreas L."/>
            <person name="Rohde M."/>
            <person name="Galperin M.Y."/>
            <person name="Jogler C."/>
        </authorList>
    </citation>
    <scope>NUCLEOTIDE SEQUENCE [LARGE SCALE GENOMIC DNA]</scope>
    <source>
        <strain evidence="4 5">Mal64</strain>
    </source>
</reference>
<dbReference type="InterPro" id="IPR002177">
    <property type="entry name" value="DPS_DNA-bd"/>
</dbReference>
<dbReference type="InterPro" id="IPR023188">
    <property type="entry name" value="DPS_DNA-bd_CS"/>
</dbReference>
<dbReference type="PANTHER" id="PTHR42932">
    <property type="entry name" value="GENERAL STRESS PROTEIN 20U"/>
    <property type="match status" value="1"/>
</dbReference>
<comment type="caution">
    <text evidence="4">The sequence shown here is derived from an EMBL/GenBank/DDBJ whole genome shotgun (WGS) entry which is preliminary data.</text>
</comment>
<keyword evidence="5" id="KW-1185">Reference proteome</keyword>
<evidence type="ECO:0000256" key="2">
    <source>
        <dbReference type="RuleBase" id="RU003875"/>
    </source>
</evidence>
<dbReference type="Proteomes" id="UP000315440">
    <property type="component" value="Unassembled WGS sequence"/>
</dbReference>
<dbReference type="Gene3D" id="1.20.1260.10">
    <property type="match status" value="1"/>
</dbReference>
<evidence type="ECO:0000256" key="1">
    <source>
        <dbReference type="ARBA" id="ARBA00009497"/>
    </source>
</evidence>
<name>A0A5C5ZV27_9BACT</name>
<evidence type="ECO:0000259" key="3">
    <source>
        <dbReference type="Pfam" id="PF00210"/>
    </source>
</evidence>
<evidence type="ECO:0000313" key="5">
    <source>
        <dbReference type="Proteomes" id="UP000315440"/>
    </source>
</evidence>
<proteinExistence type="inferred from homology"/>
<accession>A0A5C5ZV27</accession>
<dbReference type="Pfam" id="PF00210">
    <property type="entry name" value="Ferritin"/>
    <property type="match status" value="1"/>
</dbReference>
<dbReference type="EMBL" id="SJPQ01000001">
    <property type="protein sequence ID" value="TWT90063.1"/>
    <property type="molecule type" value="Genomic_DNA"/>
</dbReference>
<dbReference type="GO" id="GO:0008199">
    <property type="term" value="F:ferric iron binding"/>
    <property type="evidence" value="ECO:0007669"/>
    <property type="project" value="InterPro"/>
</dbReference>
<dbReference type="PRINTS" id="PR01346">
    <property type="entry name" value="HELNAPAPROT"/>
</dbReference>
<dbReference type="RefSeq" id="WP_146396409.1">
    <property type="nucleotide sequence ID" value="NZ_SJPQ01000001.1"/>
</dbReference>
<evidence type="ECO:0000313" key="4">
    <source>
        <dbReference type="EMBL" id="TWT90063.1"/>
    </source>
</evidence>
<sequence>MKTLSRHVVEGESRTATIAALQNCLADLIDLALQGKQAHWNVVGSSFRAVHLQLDEIIATTRDGSDAVAERIVTLGDPAEGLPSYVAEKSRLAAYPSGLQSVSDTVTQVADRLQKAIQGLREAIETVSDLDPISEDLLVGLTGALEKHLWMVQAQEA</sequence>
<comment type="similarity">
    <text evidence="1 2">Belongs to the Dps family.</text>
</comment>
<dbReference type="SUPFAM" id="SSF47240">
    <property type="entry name" value="Ferritin-like"/>
    <property type="match status" value="1"/>
</dbReference>
<dbReference type="InterPro" id="IPR012347">
    <property type="entry name" value="Ferritin-like"/>
</dbReference>
<dbReference type="PANTHER" id="PTHR42932:SF2">
    <property type="entry name" value="DNA PROTECTION DURING STARVATION PROTEIN 1"/>
    <property type="match status" value="1"/>
</dbReference>
<feature type="domain" description="Ferritin/DPS" evidence="3">
    <location>
        <begin position="18"/>
        <end position="155"/>
    </location>
</feature>
<organism evidence="4 5">
    <name type="scientific">Pseudobythopirellula maris</name>
    <dbReference type="NCBI Taxonomy" id="2527991"/>
    <lineage>
        <taxon>Bacteria</taxon>
        <taxon>Pseudomonadati</taxon>
        <taxon>Planctomycetota</taxon>
        <taxon>Planctomycetia</taxon>
        <taxon>Pirellulales</taxon>
        <taxon>Lacipirellulaceae</taxon>
        <taxon>Pseudobythopirellula</taxon>
    </lineage>
</organism>
<dbReference type="OrthoDB" id="9797023at2"/>
<dbReference type="PIRSF" id="PIRSF005900">
    <property type="entry name" value="Dps"/>
    <property type="match status" value="1"/>
</dbReference>
<dbReference type="AlphaFoldDB" id="A0A5C5ZV27"/>
<dbReference type="PROSITE" id="PS00818">
    <property type="entry name" value="DPS_1"/>
    <property type="match status" value="1"/>
</dbReference>
<dbReference type="InterPro" id="IPR009078">
    <property type="entry name" value="Ferritin-like_SF"/>
</dbReference>